<reference evidence="1 2" key="1">
    <citation type="submission" date="2021-01" db="EMBL/GenBank/DDBJ databases">
        <title>Draft genome sequence of Micromonospora sp. strain STR1s_6.</title>
        <authorList>
            <person name="Karlyshev A."/>
            <person name="Jawad R."/>
        </authorList>
    </citation>
    <scope>NUCLEOTIDE SEQUENCE [LARGE SCALE GENOMIC DNA]</scope>
    <source>
        <strain evidence="1 2">STR1S-6</strain>
    </source>
</reference>
<name>A0ABS1YCL6_9ACTN</name>
<evidence type="ECO:0000313" key="2">
    <source>
        <dbReference type="Proteomes" id="UP000622245"/>
    </source>
</evidence>
<organism evidence="1 2">
    <name type="scientific">Micromonospora tarensis</name>
    <dbReference type="NCBI Taxonomy" id="2806100"/>
    <lineage>
        <taxon>Bacteria</taxon>
        <taxon>Bacillati</taxon>
        <taxon>Actinomycetota</taxon>
        <taxon>Actinomycetes</taxon>
        <taxon>Micromonosporales</taxon>
        <taxon>Micromonosporaceae</taxon>
        <taxon>Micromonospora</taxon>
    </lineage>
</organism>
<keyword evidence="2" id="KW-1185">Reference proteome</keyword>
<accession>A0ABS1YCL6</accession>
<dbReference type="Proteomes" id="UP000622245">
    <property type="component" value="Unassembled WGS sequence"/>
</dbReference>
<sequence>MHVCGSCAAGNHFCAGSGCECFCDAPDAYWSDDTHVCDICESCEDDLADEGRPVVTVELPGISR</sequence>
<proteinExistence type="predicted"/>
<gene>
    <name evidence="1" type="ORF">JM949_06420</name>
</gene>
<dbReference type="EMBL" id="JAEVHL010000017">
    <property type="protein sequence ID" value="MBM0275117.1"/>
    <property type="molecule type" value="Genomic_DNA"/>
</dbReference>
<protein>
    <submittedName>
        <fullName evidence="1">Uncharacterized protein</fullName>
    </submittedName>
</protein>
<dbReference type="RefSeq" id="WP_203147523.1">
    <property type="nucleotide sequence ID" value="NZ_JAEVHL010000017.1"/>
</dbReference>
<evidence type="ECO:0000313" key="1">
    <source>
        <dbReference type="EMBL" id="MBM0275117.1"/>
    </source>
</evidence>
<comment type="caution">
    <text evidence="1">The sequence shown here is derived from an EMBL/GenBank/DDBJ whole genome shotgun (WGS) entry which is preliminary data.</text>
</comment>